<dbReference type="PROSITE" id="PS50994">
    <property type="entry name" value="INTEGRASE"/>
    <property type="match status" value="1"/>
</dbReference>
<organism evidence="13">
    <name type="scientific">Ixodes ricinus</name>
    <name type="common">Common tick</name>
    <name type="synonym">Acarus ricinus</name>
    <dbReference type="NCBI Taxonomy" id="34613"/>
    <lineage>
        <taxon>Eukaryota</taxon>
        <taxon>Metazoa</taxon>
        <taxon>Ecdysozoa</taxon>
        <taxon>Arthropoda</taxon>
        <taxon>Chelicerata</taxon>
        <taxon>Arachnida</taxon>
        <taxon>Acari</taxon>
        <taxon>Parasitiformes</taxon>
        <taxon>Ixodida</taxon>
        <taxon>Ixodoidea</taxon>
        <taxon>Ixodidae</taxon>
        <taxon>Ixodinae</taxon>
        <taxon>Ixodes</taxon>
    </lineage>
</organism>
<dbReference type="InterPro" id="IPR050951">
    <property type="entry name" value="Retrovirus_Pol_polyprotein"/>
</dbReference>
<dbReference type="Gene3D" id="2.40.70.10">
    <property type="entry name" value="Acid Proteases"/>
    <property type="match status" value="1"/>
</dbReference>
<dbReference type="InterPro" id="IPR012337">
    <property type="entry name" value="RNaseH-like_sf"/>
</dbReference>
<dbReference type="Gene3D" id="4.10.60.10">
    <property type="entry name" value="Zinc finger, CCHC-type"/>
    <property type="match status" value="1"/>
</dbReference>
<keyword evidence="3" id="KW-0548">Nucleotidyltransferase</keyword>
<dbReference type="InterPro" id="IPR041588">
    <property type="entry name" value="Integrase_H2C2"/>
</dbReference>
<dbReference type="Pfam" id="PF00078">
    <property type="entry name" value="RVT_1"/>
    <property type="match status" value="1"/>
</dbReference>
<feature type="region of interest" description="Disordered" evidence="9">
    <location>
        <begin position="1250"/>
        <end position="1310"/>
    </location>
</feature>
<keyword evidence="2" id="KW-0808">Transferase</keyword>
<dbReference type="SUPFAM" id="SSF53098">
    <property type="entry name" value="Ribonuclease H-like"/>
    <property type="match status" value="1"/>
</dbReference>
<dbReference type="FunFam" id="1.10.340.70:FF:000003">
    <property type="entry name" value="Protein CBG25708"/>
    <property type="match status" value="1"/>
</dbReference>
<name>A0A131XQT5_IXORI</name>
<dbReference type="Pfam" id="PF00665">
    <property type="entry name" value="rve"/>
    <property type="match status" value="1"/>
</dbReference>
<keyword evidence="4" id="KW-0540">Nuclease</keyword>
<dbReference type="InterPro" id="IPR043128">
    <property type="entry name" value="Rev_trsase/Diguanyl_cyclase"/>
</dbReference>
<dbReference type="Gene3D" id="1.10.340.70">
    <property type="match status" value="1"/>
</dbReference>
<feature type="domain" description="CCHC-type" evidence="10">
    <location>
        <begin position="216"/>
        <end position="229"/>
    </location>
</feature>
<feature type="domain" description="Reverse transcriptase" evidence="11">
    <location>
        <begin position="447"/>
        <end position="625"/>
    </location>
</feature>
<dbReference type="InterPro" id="IPR000477">
    <property type="entry name" value="RT_dom"/>
</dbReference>
<evidence type="ECO:0000256" key="3">
    <source>
        <dbReference type="ARBA" id="ARBA00022695"/>
    </source>
</evidence>
<accession>A0A131XQT5</accession>
<dbReference type="InterPro" id="IPR041373">
    <property type="entry name" value="RT_RNaseH"/>
</dbReference>
<proteinExistence type="evidence at transcript level"/>
<keyword evidence="8" id="KW-0862">Zinc</keyword>
<evidence type="ECO:0000256" key="8">
    <source>
        <dbReference type="PROSITE-ProRule" id="PRU00047"/>
    </source>
</evidence>
<dbReference type="PROSITE" id="PS50878">
    <property type="entry name" value="RT_POL"/>
    <property type="match status" value="1"/>
</dbReference>
<feature type="compositionally biased region" description="Basic and acidic residues" evidence="9">
    <location>
        <begin position="1295"/>
        <end position="1310"/>
    </location>
</feature>
<dbReference type="Pfam" id="PF17917">
    <property type="entry name" value="RT_RNaseH"/>
    <property type="match status" value="1"/>
</dbReference>
<dbReference type="FunFam" id="3.30.70.270:FF:000020">
    <property type="entry name" value="Transposon Tf2-6 polyprotein-like Protein"/>
    <property type="match status" value="1"/>
</dbReference>
<keyword evidence="8" id="KW-0863">Zinc-finger</keyword>
<evidence type="ECO:0000256" key="5">
    <source>
        <dbReference type="ARBA" id="ARBA00022759"/>
    </source>
</evidence>
<protein>
    <recommendedName>
        <fullName evidence="1">RNA-directed DNA polymerase</fullName>
        <ecNumber evidence="1">2.7.7.49</ecNumber>
    </recommendedName>
</protein>
<reference evidence="13" key="1">
    <citation type="submission" date="2016-02" db="EMBL/GenBank/DDBJ databases">
        <title>RNAseq analyses of the midgut from blood- or serum-fed Ixodes ricinus ticks.</title>
        <authorList>
            <person name="Perner J."/>
            <person name="Provaznik J."/>
            <person name="Schrenkova J."/>
            <person name="Urbanova V."/>
            <person name="Ribeiro J.M."/>
            <person name="Kopacek P."/>
        </authorList>
    </citation>
    <scope>NUCLEOTIDE SEQUENCE</scope>
    <source>
        <tissue evidence="13">Gut</tissue>
    </source>
</reference>
<dbReference type="EC" id="2.7.7.49" evidence="1"/>
<dbReference type="PROSITE" id="PS50158">
    <property type="entry name" value="ZF_CCHC"/>
    <property type="match status" value="1"/>
</dbReference>
<dbReference type="FunFam" id="3.10.20.370:FF:000001">
    <property type="entry name" value="Retrovirus-related Pol polyprotein from transposon 17.6-like protein"/>
    <property type="match status" value="1"/>
</dbReference>
<dbReference type="GO" id="GO:0008270">
    <property type="term" value="F:zinc ion binding"/>
    <property type="evidence" value="ECO:0007669"/>
    <property type="project" value="UniProtKB-KW"/>
</dbReference>
<evidence type="ECO:0000256" key="6">
    <source>
        <dbReference type="ARBA" id="ARBA00022801"/>
    </source>
</evidence>
<dbReference type="GO" id="GO:0006508">
    <property type="term" value="P:proteolysis"/>
    <property type="evidence" value="ECO:0007669"/>
    <property type="project" value="UniProtKB-KW"/>
</dbReference>
<dbReference type="GO" id="GO:0042575">
    <property type="term" value="C:DNA polymerase complex"/>
    <property type="evidence" value="ECO:0007669"/>
    <property type="project" value="UniProtKB-ARBA"/>
</dbReference>
<dbReference type="SUPFAM" id="SSF56672">
    <property type="entry name" value="DNA/RNA polymerases"/>
    <property type="match status" value="1"/>
</dbReference>
<dbReference type="InterPro" id="IPR036875">
    <property type="entry name" value="Znf_CCHC_sf"/>
</dbReference>
<evidence type="ECO:0000256" key="1">
    <source>
        <dbReference type="ARBA" id="ARBA00012493"/>
    </source>
</evidence>
<dbReference type="CDD" id="cd01647">
    <property type="entry name" value="RT_LTR"/>
    <property type="match status" value="1"/>
</dbReference>
<feature type="non-terminal residue" evidence="13">
    <location>
        <position position="1"/>
    </location>
</feature>
<evidence type="ECO:0000259" key="10">
    <source>
        <dbReference type="PROSITE" id="PS50158"/>
    </source>
</evidence>
<dbReference type="InterPro" id="IPR036397">
    <property type="entry name" value="RNaseH_sf"/>
</dbReference>
<dbReference type="Gene3D" id="3.10.10.10">
    <property type="entry name" value="HIV Type 1 Reverse Transcriptase, subunit A, domain 1"/>
    <property type="match status" value="1"/>
</dbReference>
<evidence type="ECO:0000256" key="9">
    <source>
        <dbReference type="SAM" id="MobiDB-lite"/>
    </source>
</evidence>
<evidence type="ECO:0000256" key="7">
    <source>
        <dbReference type="ARBA" id="ARBA00022918"/>
    </source>
</evidence>
<sequence length="1310" mass="147855">LGHIEPFDESTSDWPSYEERLTSFLLVNRIAEDDKVHAFLSLIGPKTYSLLKSLTAPELPARKTFDELKKLLGDHLAPKPSVISERAKFHRRMQLENESVAAFVAELRKLAQTCDFEAALDQSLRDRFVCGLRREDIQRVLFTEDNKLTFQRAVEKALAMEAAKKNVAEAHASEPRVSDVHKVKAVAEANVTQRDCYRCGSAKHGSRVCPHIADICFKCNKKGHVQRVCHADKEKKSKWTPRKAMKKLVPVQDPVGMKEMTTSGMEPIKLTVNVQKVAVEMELDTGATVSVMSLQQFRQISPSTKIMPTTLKLRTFKGDIVQPVGVAHVDVQYGQQRTELPLYITREKGPPLLGRQWLQAIRLDWNRIFGINSIARSDVLALSEQRTKLSALLDKYQNLFNKDLGTIAEERAELTLKEGHVPKFLKARNVPFALQPAVEAELKKMQDMGVITPVTTSDYATPVVPVVKKDGGIRLCGDYKTTVNPCLDTDQYPLPRVDDLFAALSGGQEFSKIDLNRAYHQVVMAETSSKYLTLNTHKGLFAVNRLPFGVSSAPAIFQRIMDTMLKDMKGVSCYLDDVLITGRTPEEHLANLEAVLKRLSERGVRVKKEKCAFFQKELRYLGHVISAAGVSTTPEKIEALLKVAAPSSKQQLQSFLGMVNYYGKFVPRLSTLASPLYWLLRQDQRWCWDKACQAAFEEIKTALATPSILAHYDPSKPLQVACDASQYGIGAVLSHVTEDGSTRPVAYASRTLTEAEKKYSQLEKEALAIIFGIKKFHLYIYGRVFTLVTDHKPLQTILGPKTGIPSIAAARLQRWAVTLSAYKYSLVYKRSSDNAEADFCSRFPLESGKDDSCEGEESFYALRLESMPVSSKEIARATSRDPLLCQVLEYTSMGWPTHVQEQQLRPFFDRRLQMSVHQGCLMYGMRVVVPSQLQEPVLDELHQGHPGIVRSKELARSYVWWPSIDSDLERKVRSCQACQEQRNDPCKAPLHPWAWPTAPWRRLHLDFAGPFRGTVFLVVVDAHSKWPEVFTMQSTTTERTVRCLRELFCRFGIPETIVSDNGPQLVSEEFKVFMRNNGVRHVVSAPYHPSTNGLAERFVQTLKSALRKSSAGESLEEALQTFLLTYRNTPHSTTGETPANLLMGRRLRSRLDVIKPTVEGKVIHKQFTQSKQRRTSREEICPGDNVLVRNYRSSLRWLRGTVLKKTGPVSYQVQVTTPRGKFIWRRHLDQLLSQTRPTETPVLSDTDDAEGFLVFSPGEPSVQTTVQEPGPQQPHTIPQRDPVPPTGRSTSEGRYPSRERRPPDRYQARS</sequence>
<keyword evidence="5" id="KW-0255">Endonuclease</keyword>
<evidence type="ECO:0000259" key="12">
    <source>
        <dbReference type="PROSITE" id="PS50994"/>
    </source>
</evidence>
<dbReference type="PANTHER" id="PTHR37984:SF5">
    <property type="entry name" value="PROTEIN NYNRIN-LIKE"/>
    <property type="match status" value="1"/>
</dbReference>
<dbReference type="GO" id="GO:0015074">
    <property type="term" value="P:DNA integration"/>
    <property type="evidence" value="ECO:0007669"/>
    <property type="project" value="InterPro"/>
</dbReference>
<dbReference type="SMART" id="SM00343">
    <property type="entry name" value="ZnF_C2HC"/>
    <property type="match status" value="2"/>
</dbReference>
<keyword evidence="6" id="KW-0378">Hydrolase</keyword>
<dbReference type="Pfam" id="PF17921">
    <property type="entry name" value="Integrase_H2C2"/>
    <property type="match status" value="1"/>
</dbReference>
<dbReference type="InterPro" id="IPR021109">
    <property type="entry name" value="Peptidase_aspartic_dom_sf"/>
</dbReference>
<keyword evidence="8" id="KW-0479">Metal-binding</keyword>
<dbReference type="CDD" id="cd09274">
    <property type="entry name" value="RNase_HI_RT_Ty3"/>
    <property type="match status" value="1"/>
</dbReference>
<dbReference type="EMBL" id="GEFM01006397">
    <property type="protein sequence ID" value="JAP69399.1"/>
    <property type="molecule type" value="mRNA"/>
</dbReference>
<evidence type="ECO:0000256" key="2">
    <source>
        <dbReference type="ARBA" id="ARBA00022679"/>
    </source>
</evidence>
<feature type="domain" description="Integrase catalytic" evidence="12">
    <location>
        <begin position="995"/>
        <end position="1146"/>
    </location>
</feature>
<dbReference type="Gene3D" id="3.30.420.10">
    <property type="entry name" value="Ribonuclease H-like superfamily/Ribonuclease H"/>
    <property type="match status" value="1"/>
</dbReference>
<dbReference type="GO" id="GO:0003964">
    <property type="term" value="F:RNA-directed DNA polymerase activity"/>
    <property type="evidence" value="ECO:0007669"/>
    <property type="project" value="UniProtKB-KW"/>
</dbReference>
<dbReference type="PANTHER" id="PTHR37984">
    <property type="entry name" value="PROTEIN CBG26694"/>
    <property type="match status" value="1"/>
</dbReference>
<keyword evidence="7" id="KW-0695">RNA-directed DNA polymerase</keyword>
<dbReference type="Gene3D" id="3.30.70.270">
    <property type="match status" value="2"/>
</dbReference>
<dbReference type="FunFam" id="3.30.420.10:FF:000063">
    <property type="entry name" value="Retrovirus-related Pol polyprotein from transposon 297-like Protein"/>
    <property type="match status" value="1"/>
</dbReference>
<dbReference type="GO" id="GO:0004190">
    <property type="term" value="F:aspartic-type endopeptidase activity"/>
    <property type="evidence" value="ECO:0007669"/>
    <property type="project" value="UniProtKB-KW"/>
</dbReference>
<evidence type="ECO:0000313" key="13">
    <source>
        <dbReference type="EMBL" id="JAP69399.1"/>
    </source>
</evidence>
<dbReference type="GO" id="GO:0003677">
    <property type="term" value="F:DNA binding"/>
    <property type="evidence" value="ECO:0007669"/>
    <property type="project" value="UniProtKB-KW"/>
</dbReference>
<dbReference type="SUPFAM" id="SSF57756">
    <property type="entry name" value="Retrovirus zinc finger-like domains"/>
    <property type="match status" value="1"/>
</dbReference>
<evidence type="ECO:0000259" key="11">
    <source>
        <dbReference type="PROSITE" id="PS50878"/>
    </source>
</evidence>
<dbReference type="SUPFAM" id="SSF50630">
    <property type="entry name" value="Acid proteases"/>
    <property type="match status" value="1"/>
</dbReference>
<dbReference type="InterPro" id="IPR001878">
    <property type="entry name" value="Znf_CCHC"/>
</dbReference>
<dbReference type="InterPro" id="IPR001584">
    <property type="entry name" value="Integrase_cat-core"/>
</dbReference>
<dbReference type="GO" id="GO:0004519">
    <property type="term" value="F:endonuclease activity"/>
    <property type="evidence" value="ECO:0007669"/>
    <property type="project" value="UniProtKB-KW"/>
</dbReference>
<evidence type="ECO:0000256" key="4">
    <source>
        <dbReference type="ARBA" id="ARBA00022722"/>
    </source>
</evidence>
<dbReference type="InterPro" id="IPR043502">
    <property type="entry name" value="DNA/RNA_pol_sf"/>
</dbReference>